<dbReference type="GO" id="GO:0071035">
    <property type="term" value="P:nuclear polyadenylation-dependent rRNA catabolic process"/>
    <property type="evidence" value="ECO:0007669"/>
    <property type="project" value="TreeGrafter"/>
</dbReference>
<reference evidence="7" key="2">
    <citation type="submission" date="2020-09" db="EMBL/GenBank/DDBJ databases">
        <title>Reference genome assembly for Australian Ascochyta lentis isolate Al4.</title>
        <authorList>
            <person name="Lee R.C."/>
            <person name="Farfan-Caceres L.M."/>
            <person name="Debler J.W."/>
            <person name="Williams A.H."/>
            <person name="Henares B.M."/>
        </authorList>
    </citation>
    <scope>NUCLEOTIDE SEQUENCE</scope>
    <source>
        <strain evidence="7">Al4</strain>
    </source>
</reference>
<feature type="domain" description="K Homology" evidence="5">
    <location>
        <begin position="175"/>
        <end position="224"/>
    </location>
</feature>
<evidence type="ECO:0000259" key="6">
    <source>
        <dbReference type="Pfam" id="PF18311"/>
    </source>
</evidence>
<keyword evidence="8" id="KW-1185">Reference proteome</keyword>
<dbReference type="FunFam" id="2.40.50.140:FF:000127">
    <property type="entry name" value="Exosome complex component RRP40"/>
    <property type="match status" value="1"/>
</dbReference>
<evidence type="ECO:0000259" key="5">
    <source>
        <dbReference type="Pfam" id="PF15985"/>
    </source>
</evidence>
<dbReference type="InterPro" id="IPR041054">
    <property type="entry name" value="Rrp40_N_euk"/>
</dbReference>
<dbReference type="Pfam" id="PF21262">
    <property type="entry name" value="RRP40_S1"/>
    <property type="match status" value="1"/>
</dbReference>
<dbReference type="Proteomes" id="UP000651452">
    <property type="component" value="Unassembled WGS sequence"/>
</dbReference>
<evidence type="ECO:0000313" key="7">
    <source>
        <dbReference type="EMBL" id="KAF9698944.1"/>
    </source>
</evidence>
<dbReference type="Pfam" id="PF18311">
    <property type="entry name" value="Rrp40_N"/>
    <property type="match status" value="1"/>
</dbReference>
<dbReference type="GO" id="GO:0003723">
    <property type="term" value="F:RNA binding"/>
    <property type="evidence" value="ECO:0007669"/>
    <property type="project" value="UniProtKB-KW"/>
</dbReference>
<keyword evidence="4" id="KW-0694">RNA-binding</keyword>
<dbReference type="PANTHER" id="PTHR21321:SF1">
    <property type="entry name" value="EXOSOME COMPLEX COMPONENT RRP40"/>
    <property type="match status" value="1"/>
</dbReference>
<dbReference type="FunFam" id="2.40.50.100:FF:000073">
    <property type="entry name" value="Putative Exosome complex component RRP40"/>
    <property type="match status" value="1"/>
</dbReference>
<feature type="domain" description="Exosome complex exonuclease Rrp40 N-terminal" evidence="6">
    <location>
        <begin position="29"/>
        <end position="68"/>
    </location>
</feature>
<dbReference type="InterPro" id="IPR004088">
    <property type="entry name" value="KH_dom_type_1"/>
</dbReference>
<dbReference type="InterPro" id="IPR036612">
    <property type="entry name" value="KH_dom_type_1_sf"/>
</dbReference>
<dbReference type="InterPro" id="IPR012340">
    <property type="entry name" value="NA-bd_OB-fold"/>
</dbReference>
<dbReference type="PANTHER" id="PTHR21321">
    <property type="entry name" value="PNAS-3 RELATED"/>
    <property type="match status" value="1"/>
</dbReference>
<comment type="caution">
    <text evidence="7">The sequence shown here is derived from an EMBL/GenBank/DDBJ whole genome shotgun (WGS) entry which is preliminary data.</text>
</comment>
<proteinExistence type="predicted"/>
<dbReference type="GO" id="GO:0071038">
    <property type="term" value="P:TRAMP-dependent tRNA surveillance pathway"/>
    <property type="evidence" value="ECO:0007669"/>
    <property type="project" value="TreeGrafter"/>
</dbReference>
<dbReference type="Gene3D" id="2.40.50.100">
    <property type="match status" value="1"/>
</dbReference>
<dbReference type="GO" id="GO:0034475">
    <property type="term" value="P:U4 snRNA 3'-end processing"/>
    <property type="evidence" value="ECO:0007669"/>
    <property type="project" value="TreeGrafter"/>
</dbReference>
<evidence type="ECO:0008006" key="9">
    <source>
        <dbReference type="Google" id="ProtNLM"/>
    </source>
</evidence>
<dbReference type="SUPFAM" id="SSF50249">
    <property type="entry name" value="Nucleic acid-binding proteins"/>
    <property type="match status" value="1"/>
</dbReference>
<evidence type="ECO:0000256" key="3">
    <source>
        <dbReference type="ARBA" id="ARBA00022835"/>
    </source>
</evidence>
<evidence type="ECO:0000256" key="1">
    <source>
        <dbReference type="ARBA" id="ARBA00004123"/>
    </source>
</evidence>
<dbReference type="SUPFAM" id="SSF54791">
    <property type="entry name" value="Eukaryotic type KH-domain (KH-domain type I)"/>
    <property type="match status" value="1"/>
</dbReference>
<dbReference type="OrthoDB" id="340500at2759"/>
<dbReference type="Pfam" id="PF15985">
    <property type="entry name" value="KH_6"/>
    <property type="match status" value="1"/>
</dbReference>
<dbReference type="GO" id="GO:0000176">
    <property type="term" value="C:nuclear exosome (RNase complex)"/>
    <property type="evidence" value="ECO:0007669"/>
    <property type="project" value="TreeGrafter"/>
</dbReference>
<dbReference type="AlphaFoldDB" id="A0A8H7J6V6"/>
<dbReference type="Gene3D" id="3.30.1370.10">
    <property type="entry name" value="K Homology domain, type 1"/>
    <property type="match status" value="1"/>
</dbReference>
<dbReference type="GO" id="GO:0000467">
    <property type="term" value="P:exonucleolytic trimming to generate mature 3'-end of 5.8S rRNA from tricistronic rRNA transcript (SSU-rRNA, 5.8S rRNA, LSU-rRNA)"/>
    <property type="evidence" value="ECO:0007669"/>
    <property type="project" value="TreeGrafter"/>
</dbReference>
<sequence>MAASLTVVLPGDTIPQHALPTGTGKKKTLTLGPGLRHTPPNTVTTTVAGTLVTDNRKNAALVEYNSGRVRHPSSLDTPHANTTTQYTPFAGDLVIATVHGSAAENFNCLLTPETPPAALPHLAFEGATKKTRPQLPPNSLVYCRVATAAKDQPPELTCVDPSTGKGDGLGPLKGGMLFTISLGMARRMLAPKTDLPLLDLVGAKVGFDITVGRNGLVHVDGGNVKTTLAVGRGIQEVDQKALGESAQRKLAADVLKTL</sequence>
<evidence type="ECO:0000256" key="2">
    <source>
        <dbReference type="ARBA" id="ARBA00022490"/>
    </source>
</evidence>
<name>A0A8H7J6V6_9PLEO</name>
<comment type="subcellular location">
    <subcellularLocation>
        <location evidence="1">Nucleus</location>
    </subcellularLocation>
</comment>
<dbReference type="GO" id="GO:0000177">
    <property type="term" value="C:cytoplasmic exosome (RNase complex)"/>
    <property type="evidence" value="ECO:0007669"/>
    <property type="project" value="TreeGrafter"/>
</dbReference>
<reference evidence="7" key="1">
    <citation type="submission" date="2018-12" db="EMBL/GenBank/DDBJ databases">
        <authorList>
            <person name="Syme R.A."/>
            <person name="Farfan-Caceres L."/>
            <person name="Lichtenzveig J."/>
        </authorList>
    </citation>
    <scope>NUCLEOTIDE SEQUENCE</scope>
    <source>
        <strain evidence="7">Al4</strain>
    </source>
</reference>
<evidence type="ECO:0000256" key="4">
    <source>
        <dbReference type="ARBA" id="ARBA00022884"/>
    </source>
</evidence>
<accession>A0A8H7J6V6</accession>
<keyword evidence="2" id="KW-0963">Cytoplasm</keyword>
<protein>
    <recommendedName>
        <fullName evidence="9">Ribosomal RNA-processing protein 40</fullName>
    </recommendedName>
</protein>
<dbReference type="GO" id="GO:0071051">
    <property type="term" value="P:poly(A)-dependent snoRNA 3'-end processing"/>
    <property type="evidence" value="ECO:0007669"/>
    <property type="project" value="TreeGrafter"/>
</dbReference>
<dbReference type="Gene3D" id="2.40.50.140">
    <property type="entry name" value="Nucleic acid-binding proteins"/>
    <property type="match status" value="1"/>
</dbReference>
<dbReference type="GO" id="GO:0071034">
    <property type="term" value="P:CUT catabolic process"/>
    <property type="evidence" value="ECO:0007669"/>
    <property type="project" value="TreeGrafter"/>
</dbReference>
<dbReference type="EMBL" id="RZGK01000005">
    <property type="protein sequence ID" value="KAF9698944.1"/>
    <property type="molecule type" value="Genomic_DNA"/>
</dbReference>
<dbReference type="InterPro" id="IPR026699">
    <property type="entry name" value="Exosome_RNA_bind1/RRP40/RRP4"/>
</dbReference>
<gene>
    <name evidence="7" type="ORF">EKO04_002815</name>
</gene>
<organism evidence="7 8">
    <name type="scientific">Ascochyta lentis</name>
    <dbReference type="NCBI Taxonomy" id="205686"/>
    <lineage>
        <taxon>Eukaryota</taxon>
        <taxon>Fungi</taxon>
        <taxon>Dikarya</taxon>
        <taxon>Ascomycota</taxon>
        <taxon>Pezizomycotina</taxon>
        <taxon>Dothideomycetes</taxon>
        <taxon>Pleosporomycetidae</taxon>
        <taxon>Pleosporales</taxon>
        <taxon>Pleosporineae</taxon>
        <taxon>Didymellaceae</taxon>
        <taxon>Ascochyta</taxon>
    </lineage>
</organism>
<keyword evidence="3" id="KW-0271">Exosome</keyword>
<evidence type="ECO:0000313" key="8">
    <source>
        <dbReference type="Proteomes" id="UP000651452"/>
    </source>
</evidence>